<proteinExistence type="predicted"/>
<protein>
    <submittedName>
        <fullName evidence="1">Uncharacterized protein</fullName>
    </submittedName>
</protein>
<evidence type="ECO:0000313" key="2">
    <source>
        <dbReference type="Proteomes" id="UP000499080"/>
    </source>
</evidence>
<name>A0A4Y2M817_ARAVE</name>
<evidence type="ECO:0000313" key="1">
    <source>
        <dbReference type="EMBL" id="GBN22653.1"/>
    </source>
</evidence>
<reference evidence="1 2" key="1">
    <citation type="journal article" date="2019" name="Sci. Rep.">
        <title>Orb-weaving spider Araneus ventricosus genome elucidates the spidroin gene catalogue.</title>
        <authorList>
            <person name="Kono N."/>
            <person name="Nakamura H."/>
            <person name="Ohtoshi R."/>
            <person name="Moran D.A.P."/>
            <person name="Shinohara A."/>
            <person name="Yoshida Y."/>
            <person name="Fujiwara M."/>
            <person name="Mori M."/>
            <person name="Tomita M."/>
            <person name="Arakawa K."/>
        </authorList>
    </citation>
    <scope>NUCLEOTIDE SEQUENCE [LARGE SCALE GENOMIC DNA]</scope>
</reference>
<organism evidence="1 2">
    <name type="scientific">Araneus ventricosus</name>
    <name type="common">Orbweaver spider</name>
    <name type="synonym">Epeira ventricosa</name>
    <dbReference type="NCBI Taxonomy" id="182803"/>
    <lineage>
        <taxon>Eukaryota</taxon>
        <taxon>Metazoa</taxon>
        <taxon>Ecdysozoa</taxon>
        <taxon>Arthropoda</taxon>
        <taxon>Chelicerata</taxon>
        <taxon>Arachnida</taxon>
        <taxon>Araneae</taxon>
        <taxon>Araneomorphae</taxon>
        <taxon>Entelegynae</taxon>
        <taxon>Araneoidea</taxon>
        <taxon>Araneidae</taxon>
        <taxon>Araneus</taxon>
    </lineage>
</organism>
<keyword evidence="2" id="KW-1185">Reference proteome</keyword>
<dbReference type="EMBL" id="BGPR01121874">
    <property type="protein sequence ID" value="GBN22653.1"/>
    <property type="molecule type" value="Genomic_DNA"/>
</dbReference>
<accession>A0A4Y2M817</accession>
<dbReference type="AlphaFoldDB" id="A0A4Y2M817"/>
<sequence>MIETAHATDKFFFALMVKLKREEAEFLMGESGGEGFLLVKSVNFCSMALEKRREWCDTVRATILFVKFRGMRAVCRRWGNIRETLWQNIRNRKYLYTVFHCFGDEISRIIFK</sequence>
<gene>
    <name evidence="1" type="ORF">AVEN_138366_1</name>
</gene>
<dbReference type="Proteomes" id="UP000499080">
    <property type="component" value="Unassembled WGS sequence"/>
</dbReference>
<comment type="caution">
    <text evidence="1">The sequence shown here is derived from an EMBL/GenBank/DDBJ whole genome shotgun (WGS) entry which is preliminary data.</text>
</comment>